<proteinExistence type="predicted"/>
<reference evidence="1" key="1">
    <citation type="journal article" date="2018" name="Nat. Plants">
        <title>Whole-genome landscape of Medicago truncatula symbiotic genes.</title>
        <authorList>
            <person name="Pecrix Y."/>
            <person name="Gamas P."/>
            <person name="Carrere S."/>
        </authorList>
    </citation>
    <scope>NUCLEOTIDE SEQUENCE</scope>
    <source>
        <tissue evidence="1">Leaves</tissue>
    </source>
</reference>
<dbReference type="AlphaFoldDB" id="A0A396J1K3"/>
<organism evidence="1">
    <name type="scientific">Medicago truncatula</name>
    <name type="common">Barrel medic</name>
    <name type="synonym">Medicago tribuloides</name>
    <dbReference type="NCBI Taxonomy" id="3880"/>
    <lineage>
        <taxon>Eukaryota</taxon>
        <taxon>Viridiplantae</taxon>
        <taxon>Streptophyta</taxon>
        <taxon>Embryophyta</taxon>
        <taxon>Tracheophyta</taxon>
        <taxon>Spermatophyta</taxon>
        <taxon>Magnoliopsida</taxon>
        <taxon>eudicotyledons</taxon>
        <taxon>Gunneridae</taxon>
        <taxon>Pentapetalae</taxon>
        <taxon>rosids</taxon>
        <taxon>fabids</taxon>
        <taxon>Fabales</taxon>
        <taxon>Fabaceae</taxon>
        <taxon>Papilionoideae</taxon>
        <taxon>50 kb inversion clade</taxon>
        <taxon>NPAAA clade</taxon>
        <taxon>Hologalegina</taxon>
        <taxon>IRL clade</taxon>
        <taxon>Trifolieae</taxon>
        <taxon>Medicago</taxon>
    </lineage>
</organism>
<dbReference type="EMBL" id="PSQE01000003">
    <property type="protein sequence ID" value="RHN70265.1"/>
    <property type="molecule type" value="Genomic_DNA"/>
</dbReference>
<comment type="caution">
    <text evidence="1">The sequence shown here is derived from an EMBL/GenBank/DDBJ whole genome shotgun (WGS) entry which is preliminary data.</text>
</comment>
<sequence length="46" mass="5106">MVELKFLSVSVDRFLATDMYLGDGNIVAVLQQPVGEFCREPGFIVT</sequence>
<accession>A0A396J1K3</accession>
<protein>
    <submittedName>
        <fullName evidence="1">Uncharacterized protein</fullName>
    </submittedName>
</protein>
<name>A0A396J1K3_MEDTR</name>
<dbReference type="Proteomes" id="UP000265566">
    <property type="component" value="Chromosome 3"/>
</dbReference>
<dbReference type="Gramene" id="rna18828">
    <property type="protein sequence ID" value="RHN70265.1"/>
    <property type="gene ID" value="gene18828"/>
</dbReference>
<gene>
    <name evidence="1" type="ORF">MtrunA17_Chr3g0133671</name>
</gene>
<evidence type="ECO:0000313" key="1">
    <source>
        <dbReference type="EMBL" id="RHN70265.1"/>
    </source>
</evidence>